<feature type="region of interest" description="Disordered" evidence="1">
    <location>
        <begin position="263"/>
        <end position="294"/>
    </location>
</feature>
<dbReference type="EMBL" id="JAGMUU010000021">
    <property type="protein sequence ID" value="KAH7129637.1"/>
    <property type="molecule type" value="Genomic_DNA"/>
</dbReference>
<feature type="region of interest" description="Disordered" evidence="1">
    <location>
        <begin position="24"/>
        <end position="48"/>
    </location>
</feature>
<feature type="compositionally biased region" description="Polar residues" evidence="1">
    <location>
        <begin position="263"/>
        <end position="293"/>
    </location>
</feature>
<evidence type="ECO:0000313" key="2">
    <source>
        <dbReference type="EMBL" id="KAH7129637.1"/>
    </source>
</evidence>
<keyword evidence="3" id="KW-1185">Reference proteome</keyword>
<protein>
    <submittedName>
        <fullName evidence="2">Uncharacterized protein</fullName>
    </submittedName>
</protein>
<evidence type="ECO:0000256" key="1">
    <source>
        <dbReference type="SAM" id="MobiDB-lite"/>
    </source>
</evidence>
<feature type="region of interest" description="Disordered" evidence="1">
    <location>
        <begin position="210"/>
        <end position="249"/>
    </location>
</feature>
<feature type="compositionally biased region" description="Basic and acidic residues" evidence="1">
    <location>
        <begin position="223"/>
        <end position="236"/>
    </location>
</feature>
<evidence type="ECO:0000313" key="3">
    <source>
        <dbReference type="Proteomes" id="UP000717696"/>
    </source>
</evidence>
<feature type="compositionally biased region" description="Basic residues" evidence="1">
    <location>
        <begin position="33"/>
        <end position="45"/>
    </location>
</feature>
<accession>A0A9P9E2P3</accession>
<dbReference type="Proteomes" id="UP000717696">
    <property type="component" value="Unassembled WGS sequence"/>
</dbReference>
<dbReference type="AlphaFoldDB" id="A0A9P9E2P3"/>
<feature type="compositionally biased region" description="Polar residues" evidence="1">
    <location>
        <begin position="210"/>
        <end position="221"/>
    </location>
</feature>
<reference evidence="2" key="1">
    <citation type="journal article" date="2021" name="Nat. Commun.">
        <title>Genetic determinants of endophytism in the Arabidopsis root mycobiome.</title>
        <authorList>
            <person name="Mesny F."/>
            <person name="Miyauchi S."/>
            <person name="Thiergart T."/>
            <person name="Pickel B."/>
            <person name="Atanasova L."/>
            <person name="Karlsson M."/>
            <person name="Huettel B."/>
            <person name="Barry K.W."/>
            <person name="Haridas S."/>
            <person name="Chen C."/>
            <person name="Bauer D."/>
            <person name="Andreopoulos W."/>
            <person name="Pangilinan J."/>
            <person name="LaButti K."/>
            <person name="Riley R."/>
            <person name="Lipzen A."/>
            <person name="Clum A."/>
            <person name="Drula E."/>
            <person name="Henrissat B."/>
            <person name="Kohler A."/>
            <person name="Grigoriev I.V."/>
            <person name="Martin F.M."/>
            <person name="Hacquard S."/>
        </authorList>
    </citation>
    <scope>NUCLEOTIDE SEQUENCE</scope>
    <source>
        <strain evidence="2">MPI-CAGE-AT-0021</strain>
    </source>
</reference>
<feature type="region of interest" description="Disordered" evidence="1">
    <location>
        <begin position="395"/>
        <end position="439"/>
    </location>
</feature>
<sequence>MPLTNRSQEDPALIVDRAKSRGWVSGELSEQGKKRRRERKQKRGLNRYSDQALDKQDHVLHVYVVWHWAKTDAKDDFKTCKARILSVGAPLPEVYELKSFWRFYKDQSRGRLDKRPTVQSLLTQANALKAGLARLTKGKISDEDTEEINAWIKYVLPCEERSDVRDIVRPKFEIKPPDDSLGKLLSKRFKASLSSQLYACSALKKTNTISPPNSCTSSLAGTSHDERDKATQERSRTSSSSHQRPSEIYSDISFRHNTESPLFQDQSSAECSRNSVQDNPNFSPVNQSTQENELPTRIILGLPIESGSCVEETKRQPLSKKRRILQAPFLRKRRQRILKTPQSKYLLNKQLSQSSIGSLIEVQPSIQEAVSVRSPSEHILRARAAPGRGYRIRGLHSRPSGRVHHSAADGRAAGRHSPQRCQRGGQQTGRKTQQDGRTP</sequence>
<organism evidence="2 3">
    <name type="scientific">Dactylonectria estremocensis</name>
    <dbReference type="NCBI Taxonomy" id="1079267"/>
    <lineage>
        <taxon>Eukaryota</taxon>
        <taxon>Fungi</taxon>
        <taxon>Dikarya</taxon>
        <taxon>Ascomycota</taxon>
        <taxon>Pezizomycotina</taxon>
        <taxon>Sordariomycetes</taxon>
        <taxon>Hypocreomycetidae</taxon>
        <taxon>Hypocreales</taxon>
        <taxon>Nectriaceae</taxon>
        <taxon>Dactylonectria</taxon>
    </lineage>
</organism>
<feature type="compositionally biased region" description="Basic residues" evidence="1">
    <location>
        <begin position="395"/>
        <end position="405"/>
    </location>
</feature>
<proteinExistence type="predicted"/>
<name>A0A9P9E2P3_9HYPO</name>
<dbReference type="OrthoDB" id="5135310at2759"/>
<gene>
    <name evidence="2" type="ORF">B0J13DRAFT_564389</name>
</gene>
<comment type="caution">
    <text evidence="2">The sequence shown here is derived from an EMBL/GenBank/DDBJ whole genome shotgun (WGS) entry which is preliminary data.</text>
</comment>
<feature type="compositionally biased region" description="Low complexity" evidence="1">
    <location>
        <begin position="419"/>
        <end position="431"/>
    </location>
</feature>